<sequence>MCDVKAKLVAWLDRELTPEEASTVEHHVEECRECRHWVATYERVSQTFDAYCDAMLATKAPCRARWVPVLAGALIAATAVCLAFLRTRVVHPAVVEPPAAIASAPVLEPPVVEPILHKPMIRRYHPAQQIREIATQEQPMDAAIQIAIPAEAMFPPGAVPNGINFIADLRIAPDGSVKQVRLRQ</sequence>
<evidence type="ECO:0000313" key="4">
    <source>
        <dbReference type="Proteomes" id="UP000567293"/>
    </source>
</evidence>
<accession>A0A7V8NVU4</accession>
<feature type="domain" description="Putative zinc-finger" evidence="2">
    <location>
        <begin position="3"/>
        <end position="35"/>
    </location>
</feature>
<dbReference type="Pfam" id="PF13490">
    <property type="entry name" value="zf-HC2"/>
    <property type="match status" value="1"/>
</dbReference>
<dbReference type="Proteomes" id="UP000567293">
    <property type="component" value="Unassembled WGS sequence"/>
</dbReference>
<dbReference type="EMBL" id="JACDQQ010002438">
    <property type="protein sequence ID" value="MBA0088311.1"/>
    <property type="molecule type" value="Genomic_DNA"/>
</dbReference>
<dbReference type="AlphaFoldDB" id="A0A7V8NVU4"/>
<protein>
    <submittedName>
        <fullName evidence="3">Zf-HC2 domain-containing protein</fullName>
    </submittedName>
</protein>
<keyword evidence="1" id="KW-0812">Transmembrane</keyword>
<proteinExistence type="predicted"/>
<comment type="caution">
    <text evidence="3">The sequence shown here is derived from an EMBL/GenBank/DDBJ whole genome shotgun (WGS) entry which is preliminary data.</text>
</comment>
<reference evidence="3" key="1">
    <citation type="submission" date="2020-06" db="EMBL/GenBank/DDBJ databases">
        <title>Legume-microbial interactions unlock mineral nutrients during tropical forest succession.</title>
        <authorList>
            <person name="Epihov D.Z."/>
        </authorList>
    </citation>
    <scope>NUCLEOTIDE SEQUENCE [LARGE SCALE GENOMIC DNA]</scope>
    <source>
        <strain evidence="3">Pan2503</strain>
    </source>
</reference>
<dbReference type="InterPro" id="IPR041916">
    <property type="entry name" value="Anti_sigma_zinc_sf"/>
</dbReference>
<keyword evidence="1" id="KW-0472">Membrane</keyword>
<evidence type="ECO:0000256" key="1">
    <source>
        <dbReference type="SAM" id="Phobius"/>
    </source>
</evidence>
<dbReference type="InterPro" id="IPR027383">
    <property type="entry name" value="Znf_put"/>
</dbReference>
<name>A0A7V8NVU4_9BACT</name>
<dbReference type="Gene3D" id="1.10.10.1320">
    <property type="entry name" value="Anti-sigma factor, zinc-finger domain"/>
    <property type="match status" value="1"/>
</dbReference>
<evidence type="ECO:0000259" key="2">
    <source>
        <dbReference type="Pfam" id="PF13490"/>
    </source>
</evidence>
<feature type="transmembrane region" description="Helical" evidence="1">
    <location>
        <begin position="66"/>
        <end position="85"/>
    </location>
</feature>
<evidence type="ECO:0000313" key="3">
    <source>
        <dbReference type="EMBL" id="MBA0088311.1"/>
    </source>
</evidence>
<keyword evidence="1" id="KW-1133">Transmembrane helix</keyword>
<gene>
    <name evidence="3" type="ORF">HRJ53_25280</name>
</gene>
<keyword evidence="4" id="KW-1185">Reference proteome</keyword>
<organism evidence="3 4">
    <name type="scientific">Candidatus Acidiferrum panamense</name>
    <dbReference type="NCBI Taxonomy" id="2741543"/>
    <lineage>
        <taxon>Bacteria</taxon>
        <taxon>Pseudomonadati</taxon>
        <taxon>Acidobacteriota</taxon>
        <taxon>Terriglobia</taxon>
        <taxon>Candidatus Acidiferrales</taxon>
        <taxon>Candidatus Acidiferrum</taxon>
    </lineage>
</organism>